<proteinExistence type="predicted"/>
<dbReference type="Pfam" id="PF03269">
    <property type="entry name" value="DUF268"/>
    <property type="match status" value="1"/>
</dbReference>
<dbReference type="AlphaFoldDB" id="A0A7I4YRE6"/>
<keyword evidence="1" id="KW-1185">Reference proteome</keyword>
<evidence type="ECO:0000313" key="1">
    <source>
        <dbReference type="Proteomes" id="UP000025227"/>
    </source>
</evidence>
<evidence type="ECO:0000313" key="2">
    <source>
        <dbReference type="WBParaSite" id="HCON_00127300-00001"/>
    </source>
</evidence>
<dbReference type="InterPro" id="IPR004951">
    <property type="entry name" value="DUF268_CAE_spp"/>
</dbReference>
<name>A0A7I4YRE6_HAECO</name>
<protein>
    <submittedName>
        <fullName evidence="2">Methyltransf_11 domain-containing protein</fullName>
    </submittedName>
</protein>
<dbReference type="WBParaSite" id="HCON_00127300-00001">
    <property type="protein sequence ID" value="HCON_00127300-00001"/>
    <property type="gene ID" value="HCON_00127300"/>
</dbReference>
<accession>A0A7I4YRE6</accession>
<reference evidence="2" key="1">
    <citation type="submission" date="2020-12" db="UniProtKB">
        <authorList>
            <consortium name="WormBaseParasite"/>
        </authorList>
    </citation>
    <scope>IDENTIFICATION</scope>
    <source>
        <strain evidence="2">MHco3</strain>
    </source>
</reference>
<organism evidence="1 2">
    <name type="scientific">Haemonchus contortus</name>
    <name type="common">Barber pole worm</name>
    <dbReference type="NCBI Taxonomy" id="6289"/>
    <lineage>
        <taxon>Eukaryota</taxon>
        <taxon>Metazoa</taxon>
        <taxon>Ecdysozoa</taxon>
        <taxon>Nematoda</taxon>
        <taxon>Chromadorea</taxon>
        <taxon>Rhabditida</taxon>
        <taxon>Rhabditina</taxon>
        <taxon>Rhabditomorpha</taxon>
        <taxon>Strongyloidea</taxon>
        <taxon>Trichostrongylidae</taxon>
        <taxon>Haemonchus</taxon>
    </lineage>
</organism>
<dbReference type="Proteomes" id="UP000025227">
    <property type="component" value="Unplaced"/>
</dbReference>
<dbReference type="OrthoDB" id="428346at2759"/>
<sequence>MKHRTGTLICLVVIIFTVIGISVYRANRLSSPGIMITAKGYVTMDELDLEVFAPHGFKLVGETDTIPLLDFIQKPTCEEVFDEWLEIVLANDQYRVPPKIIPPSLTKKYLMNGHAHLIEEYRSDRPEGQEHVWTQIPKWLEMPEEELYKISVYGKPGMAVYHAFMLHPLDGKVGFVIGSQTPWVEVFALLNGAQTVTTVEYQRLKINGTEKVRYMHPIEFAKNWRRYQESFDFAASFSSIEHSGLGRYGDPMDPIGDLREVWKTSCLLKRGGLFFLGLPRGSDTVVFNLHRIYGPLRLAMVMTGYELLATFRDDSPLPASFDRSHFDLGRGEFVQDLFVLRKL</sequence>